<dbReference type="Pfam" id="PF01872">
    <property type="entry name" value="RibD_C"/>
    <property type="match status" value="1"/>
</dbReference>
<dbReference type="EC" id="3.5.4.26" evidence="12"/>
<accession>C5A694</accession>
<dbReference type="PROSITE" id="PS51747">
    <property type="entry name" value="CYT_DCMP_DEAMINASES_2"/>
    <property type="match status" value="1"/>
</dbReference>
<dbReference type="EMBL" id="CP001398">
    <property type="protein sequence ID" value="ACS33756.1"/>
    <property type="molecule type" value="Genomic_DNA"/>
</dbReference>
<dbReference type="PANTHER" id="PTHR38011">
    <property type="entry name" value="DIHYDROFOLATE REDUCTASE FAMILY PROTEIN (AFU_ORTHOLOGUE AFUA_8G06820)"/>
    <property type="match status" value="1"/>
</dbReference>
<evidence type="ECO:0000313" key="12">
    <source>
        <dbReference type="EMBL" id="ACS33756.1"/>
    </source>
</evidence>
<keyword evidence="4" id="KW-0686">Riboflavin biosynthesis</keyword>
<evidence type="ECO:0000256" key="7">
    <source>
        <dbReference type="ARBA" id="ARBA00022833"/>
    </source>
</evidence>
<sequence>MNDLWAVIGIQIFLIRSIPPLGLTLRHLSLECSKNGTNSFKIWNKGSTMSNEDERFMRLALELAKRGEGWVNPNPMVGAVIVKDGKVIGVGWHKRFGEKHAEVNAIEDAKRKGHDVRGATMYVTLEPCSHWGKQPPCADRIIREGFKRVVVAMVDPNPLVSGRGIEKMKKAGIEVEVGVLEDEARKLNEIFIKYVTKKMPFVSIKLALTLDGFIATETGSSQWITGEKARQKVQELRRRHMAIMVGSGTVLADNPRLNCRLENCPEKIKVILDRSGRVAKAIREGRKFRLFEDGRVIFFTEKPELFEGIAEAYPITEPGEILRKLGELGIDSVLIEGGRITCQFLSHADKFYLFYGPKLFGNGIKPFECLKVEDANEAPVLRIDSIERLGKSFLVTAYPGGGDVQRDR</sequence>
<dbReference type="Gene3D" id="3.40.430.10">
    <property type="entry name" value="Dihydrofolate Reductase, subunit A"/>
    <property type="match status" value="1"/>
</dbReference>
<keyword evidence="13" id="KW-1185">Reference proteome</keyword>
<reference evidence="12 13" key="1">
    <citation type="journal article" date="2007" name="Genome Biol.">
        <title>Genome analysis and genome-wide proteomics of Thermococcus gammatolerans, the most radioresistant organism known amongst the Archaea.</title>
        <authorList>
            <person name="Zivanovic Y."/>
            <person name="Armengaud J."/>
            <person name="Lagorce A."/>
            <person name="Leplat C."/>
            <person name="Guerin P."/>
            <person name="Dutertre M."/>
            <person name="Anthouard V."/>
            <person name="Forterre P."/>
            <person name="Wincker P."/>
            <person name="Confalonieri F."/>
        </authorList>
    </citation>
    <scope>NUCLEOTIDE SEQUENCE [LARGE SCALE GENOMIC DNA]</scope>
    <source>
        <strain evidence="13">DSM 15229 / JCM 11827 / EJ3</strain>
    </source>
</reference>
<evidence type="ECO:0000256" key="4">
    <source>
        <dbReference type="ARBA" id="ARBA00022619"/>
    </source>
</evidence>
<dbReference type="SUPFAM" id="SSF53597">
    <property type="entry name" value="Dihydrofolate reductase-like"/>
    <property type="match status" value="1"/>
</dbReference>
<keyword evidence="7" id="KW-0862">Zinc</keyword>
<evidence type="ECO:0000256" key="10">
    <source>
        <dbReference type="ARBA" id="ARBA00023268"/>
    </source>
</evidence>
<dbReference type="InterPro" id="IPR016192">
    <property type="entry name" value="APOBEC/CMP_deaminase_Zn-bd"/>
</dbReference>
<evidence type="ECO:0000259" key="11">
    <source>
        <dbReference type="PROSITE" id="PS51747"/>
    </source>
</evidence>
<dbReference type="PANTHER" id="PTHR38011:SF7">
    <property type="entry name" value="2,5-DIAMINO-6-RIBOSYLAMINO-4(3H)-PYRIMIDINONE 5'-PHOSPHATE REDUCTASE"/>
    <property type="match status" value="1"/>
</dbReference>
<evidence type="ECO:0000313" key="13">
    <source>
        <dbReference type="Proteomes" id="UP000001488"/>
    </source>
</evidence>
<protein>
    <submittedName>
        <fullName evidence="12">Riboflavin biosynthesis protein ribD (RibD)</fullName>
        <ecNumber evidence="12">1.1.1.193</ecNumber>
        <ecNumber evidence="12">3.5.4.26</ecNumber>
    </submittedName>
</protein>
<dbReference type="PATRIC" id="fig|593117.10.peg.1253"/>
<dbReference type="NCBIfam" id="TIGR00326">
    <property type="entry name" value="eubact_ribD"/>
    <property type="match status" value="1"/>
</dbReference>
<dbReference type="InterPro" id="IPR004794">
    <property type="entry name" value="Eubact_RibD"/>
</dbReference>
<dbReference type="FunFam" id="3.40.140.10:FF:000025">
    <property type="entry name" value="Riboflavin biosynthesis protein RibD"/>
    <property type="match status" value="1"/>
</dbReference>
<dbReference type="GO" id="GO:0009231">
    <property type="term" value="P:riboflavin biosynthetic process"/>
    <property type="evidence" value="ECO:0007669"/>
    <property type="project" value="UniProtKB-UniPathway"/>
</dbReference>
<dbReference type="PROSITE" id="PS00903">
    <property type="entry name" value="CYT_DCMP_DEAMINASES_1"/>
    <property type="match status" value="1"/>
</dbReference>
<dbReference type="Gene3D" id="3.40.140.10">
    <property type="entry name" value="Cytidine Deaminase, domain 2"/>
    <property type="match status" value="1"/>
</dbReference>
<dbReference type="InterPro" id="IPR050765">
    <property type="entry name" value="Riboflavin_Biosynth_HTPR"/>
</dbReference>
<keyword evidence="10" id="KW-0511">Multifunctional enzyme</keyword>
<dbReference type="GO" id="GO:0008835">
    <property type="term" value="F:diaminohydroxyphosphoribosylaminopyrimidine deaminase activity"/>
    <property type="evidence" value="ECO:0007669"/>
    <property type="project" value="UniProtKB-EC"/>
</dbReference>
<comment type="pathway">
    <text evidence="2">Cofactor biosynthesis; riboflavin biosynthesis; 5-amino-6-(D-ribitylamino)uracil from GTP: step 2/4.</text>
</comment>
<dbReference type="HOGENOM" id="CLU_036590_1_2_2"/>
<dbReference type="PaxDb" id="593117-TGAM_1254"/>
<keyword evidence="6 12" id="KW-0378">Hydrolase</keyword>
<keyword evidence="9 12" id="KW-0560">Oxidoreductase</keyword>
<dbReference type="UniPathway" id="UPA00275">
    <property type="reaction ID" value="UER00401"/>
</dbReference>
<evidence type="ECO:0000256" key="2">
    <source>
        <dbReference type="ARBA" id="ARBA00004882"/>
    </source>
</evidence>
<dbReference type="KEGG" id="tga:TGAM_1254"/>
<keyword evidence="5" id="KW-0479">Metal-binding</keyword>
<gene>
    <name evidence="12" type="primary">ribD</name>
    <name evidence="12" type="ordered locus">TGAM_1254</name>
</gene>
<dbReference type="SUPFAM" id="SSF53927">
    <property type="entry name" value="Cytidine deaminase-like"/>
    <property type="match status" value="1"/>
</dbReference>
<evidence type="ECO:0000256" key="9">
    <source>
        <dbReference type="ARBA" id="ARBA00023002"/>
    </source>
</evidence>
<dbReference type="InterPro" id="IPR024072">
    <property type="entry name" value="DHFR-like_dom_sf"/>
</dbReference>
<proteinExistence type="predicted"/>
<dbReference type="GO" id="GO:0008270">
    <property type="term" value="F:zinc ion binding"/>
    <property type="evidence" value="ECO:0007669"/>
    <property type="project" value="InterPro"/>
</dbReference>
<feature type="domain" description="CMP/dCMP-type deaminase" evidence="11">
    <location>
        <begin position="51"/>
        <end position="176"/>
    </location>
</feature>
<keyword evidence="8" id="KW-0521">NADP</keyword>
<dbReference type="EC" id="1.1.1.193" evidence="12"/>
<dbReference type="InterPro" id="IPR002125">
    <property type="entry name" value="CMP_dCMP_dom"/>
</dbReference>
<dbReference type="eggNOG" id="arCOG01485">
    <property type="taxonomic scope" value="Archaea"/>
</dbReference>
<evidence type="ECO:0000256" key="6">
    <source>
        <dbReference type="ARBA" id="ARBA00022801"/>
    </source>
</evidence>
<comment type="cofactor">
    <cofactor evidence="1">
        <name>Zn(2+)</name>
        <dbReference type="ChEBI" id="CHEBI:29105"/>
    </cofactor>
</comment>
<dbReference type="Pfam" id="PF00383">
    <property type="entry name" value="dCMP_cyt_deam_1"/>
    <property type="match status" value="1"/>
</dbReference>
<dbReference type="InterPro" id="IPR016193">
    <property type="entry name" value="Cytidine_deaminase-like"/>
</dbReference>
<dbReference type="InterPro" id="IPR002734">
    <property type="entry name" value="RibDG_C"/>
</dbReference>
<dbReference type="GO" id="GO:0008703">
    <property type="term" value="F:5-amino-6-(5-phosphoribosylamino)uracil reductase activity"/>
    <property type="evidence" value="ECO:0007669"/>
    <property type="project" value="UniProtKB-EC"/>
</dbReference>
<comment type="pathway">
    <text evidence="3">Cofactor biosynthesis; riboflavin biosynthesis; 5-amino-6-(D-ribitylamino)uracil from GTP: step 3/4.</text>
</comment>
<evidence type="ECO:0000256" key="5">
    <source>
        <dbReference type="ARBA" id="ARBA00022723"/>
    </source>
</evidence>
<organism evidence="12 13">
    <name type="scientific">Thermococcus gammatolerans (strain DSM 15229 / JCM 11827 / EJ3)</name>
    <dbReference type="NCBI Taxonomy" id="593117"/>
    <lineage>
        <taxon>Archaea</taxon>
        <taxon>Methanobacteriati</taxon>
        <taxon>Methanobacteriota</taxon>
        <taxon>Thermococci</taxon>
        <taxon>Thermococcales</taxon>
        <taxon>Thermococcaceae</taxon>
        <taxon>Thermococcus</taxon>
    </lineage>
</organism>
<evidence type="ECO:0000256" key="1">
    <source>
        <dbReference type="ARBA" id="ARBA00001947"/>
    </source>
</evidence>
<dbReference type="PIRSF" id="PIRSF006769">
    <property type="entry name" value="RibD"/>
    <property type="match status" value="1"/>
</dbReference>
<dbReference type="Proteomes" id="UP000001488">
    <property type="component" value="Chromosome"/>
</dbReference>
<dbReference type="CDD" id="cd01284">
    <property type="entry name" value="Riboflavin_deaminase-reductase"/>
    <property type="match status" value="1"/>
</dbReference>
<evidence type="ECO:0000256" key="8">
    <source>
        <dbReference type="ARBA" id="ARBA00022857"/>
    </source>
</evidence>
<dbReference type="STRING" id="593117.TGAM_1254"/>
<evidence type="ECO:0000256" key="3">
    <source>
        <dbReference type="ARBA" id="ARBA00004910"/>
    </source>
</evidence>
<name>C5A694_THEGJ</name>
<dbReference type="AlphaFoldDB" id="C5A694"/>